<organism evidence="1">
    <name type="scientific">Human cytomegalovirus</name>
    <name type="common">HHV-5</name>
    <name type="synonym">Human herpesvirus 5</name>
    <dbReference type="NCBI Taxonomy" id="10359"/>
    <lineage>
        <taxon>Viruses</taxon>
        <taxon>Duplodnaviria</taxon>
        <taxon>Heunggongvirae</taxon>
        <taxon>Peploviricota</taxon>
        <taxon>Herviviricetes</taxon>
        <taxon>Herpesvirales</taxon>
        <taxon>Orthoherpesviridae</taxon>
        <taxon>Betaherpesvirinae</taxon>
        <taxon>Cytomegalovirus</taxon>
        <taxon>Cytomegalovirus humanbeta5</taxon>
    </lineage>
</organism>
<evidence type="ECO:0000313" key="18">
    <source>
        <dbReference type="EMBL" id="QOX59045.1"/>
    </source>
</evidence>
<evidence type="ECO:0000313" key="19">
    <source>
        <dbReference type="EMBL" id="QOX59046.1"/>
    </source>
</evidence>
<reference evidence="6" key="5">
    <citation type="journal article" date="2008" name="Virology">
        <title>Polymorphisms within human cytomegalovirus chemokine (UL146/UL147) and cytokine receptor genes (UL144) are not predictive of sequelae in congenitally infected children.</title>
        <authorList>
            <person name="Heo J."/>
            <person name="Petheram S."/>
            <person name="Demmler G."/>
            <person name="Murph J.R."/>
            <person name="Adler S.P."/>
            <person name="Bale J."/>
            <person name="Sparer T.E."/>
        </authorList>
    </citation>
    <scope>NUCLEOTIDE SEQUENCE</scope>
    <source>
        <strain evidence="6">101329</strain>
        <strain evidence="7">201370</strain>
        <strain evidence="8">27568</strain>
        <strain evidence="9">27716</strain>
        <strain evidence="10">29333</strain>
    </source>
</reference>
<dbReference type="EMBL" id="EU514945">
    <property type="protein sequence ID" value="ACD35754.1"/>
    <property type="molecule type" value="Genomic_DNA"/>
</dbReference>
<dbReference type="EMBL" id="AY681102">
    <property type="protein sequence ID" value="AAX18460.1"/>
    <property type="molecule type" value="Genomic_DNA"/>
</dbReference>
<evidence type="ECO:0000313" key="12">
    <source>
        <dbReference type="EMBL" id="AFR55942.1"/>
    </source>
</evidence>
<proteinExistence type="predicted"/>
<dbReference type="EMBL" id="KP745721">
    <property type="protein sequence ID" value="AKI22379.1"/>
    <property type="molecule type" value="Genomic_DNA"/>
</dbReference>
<dbReference type="EMBL" id="GQ221975">
    <property type="protein sequence ID" value="ACS92213.1"/>
    <property type="molecule type" value="Genomic_DNA"/>
</dbReference>
<dbReference type="EMBL" id="DQ115756">
    <property type="protein sequence ID" value="ABA02161.1"/>
    <property type="molecule type" value="Genomic_DNA"/>
</dbReference>
<dbReference type="EMBL" id="JX512205">
    <property type="protein sequence ID" value="AFR55942.1"/>
    <property type="molecule type" value="Genomic_DNA"/>
</dbReference>
<dbReference type="GO" id="GO:0006955">
    <property type="term" value="P:immune response"/>
    <property type="evidence" value="ECO:0007669"/>
    <property type="project" value="InterPro"/>
</dbReference>
<reference evidence="5" key="4">
    <citation type="journal article" date="2006" name="Virol. J.">
        <title>Analysis of the human cytomegalovirus genomic region from UL146 through UL147A reveals sequence hypervariability, genotypic stability, and overlapping transcripts.</title>
        <authorList>
            <person name="Lurain N.S."/>
            <person name="Fox A.M."/>
            <person name="Lichy H.M."/>
            <person name="Bhorade S.M."/>
            <person name="Ware C.F."/>
            <person name="Huang D.D."/>
            <person name="Kwan S.P."/>
            <person name="Garrity E.R."/>
            <person name="Chou S."/>
        </authorList>
    </citation>
    <scope>NUCLEOTIDE SEQUENCE</scope>
    <source>
        <strain evidence="5">NW23-1</strain>
    </source>
</reference>
<dbReference type="EMBL" id="MN929819">
    <property type="protein sequence ID" value="QOX59045.1"/>
    <property type="molecule type" value="Genomic_DNA"/>
</dbReference>
<evidence type="ECO:0000313" key="16">
    <source>
        <dbReference type="EMBL" id="AKI23217.1"/>
    </source>
</evidence>
<evidence type="ECO:0000313" key="15">
    <source>
        <dbReference type="EMBL" id="AKI22379.1"/>
    </source>
</evidence>
<dbReference type="EMBL" id="GQ222015">
    <property type="protein sequence ID" value="AAR31554.1"/>
    <property type="molecule type" value="Genomic_DNA"/>
</dbReference>
<evidence type="ECO:0000313" key="25">
    <source>
        <dbReference type="Proteomes" id="UP000116855"/>
    </source>
</evidence>
<dbReference type="EMBL" id="EU514904">
    <property type="protein sequence ID" value="ACD35713.1"/>
    <property type="molecule type" value="Genomic_DNA"/>
</dbReference>
<protein>
    <submittedName>
        <fullName evidence="2 6">UL146</fullName>
    </submittedName>
    <submittedName>
        <fullName evidence="1 18">VCXCL1</fullName>
    </submittedName>
</protein>
<evidence type="ECO:0000313" key="10">
    <source>
        <dbReference type="EMBL" id="ACD35754.1"/>
    </source>
</evidence>
<dbReference type="EMBL" id="MN929820">
    <property type="protein sequence ID" value="QOX59046.1"/>
    <property type="molecule type" value="Genomic_DNA"/>
</dbReference>
<dbReference type="EMBL" id="KP745726">
    <property type="protein sequence ID" value="AKI23217.1"/>
    <property type="molecule type" value="Genomic_DNA"/>
</dbReference>
<dbReference type="EMBL" id="AY681104">
    <property type="protein sequence ID" value="AAX18462.1"/>
    <property type="molecule type" value="Genomic_DNA"/>
</dbReference>
<accession>Q6SWE2</accession>
<dbReference type="EMBL" id="KP745715">
    <property type="protein sequence ID" value="AKI21383.1"/>
    <property type="molecule type" value="Genomic_DNA"/>
</dbReference>
<reference evidence="18" key="10">
    <citation type="submission" date="2020-01" db="EMBL/GenBank/DDBJ databases">
        <title>The frequency of Cytomegalovirus non-ELR UL146 genotypes in neonates with congenital CMV disease is comparable to strains in the background population.</title>
        <authorList>
            <person name="Rosenkilde M.M."/>
            <person name="Benfield T.L."/>
            <person name="Nielsen L."/>
            <person name="Sundelin T."/>
            <person name="Luttichau H.R."/>
        </authorList>
    </citation>
    <scope>NUCLEOTIDE SEQUENCE</scope>
    <source>
        <strain evidence="20">DEN007</strain>
        <strain evidence="18">DEN065</strain>
        <strain evidence="19">DEN117</strain>
        <strain evidence="21">DEN212</strain>
        <strain evidence="22">DEN213</strain>
    </source>
</reference>
<dbReference type="Proteomes" id="UP000135152">
    <property type="component" value="Segment"/>
</dbReference>
<dbReference type="Proteomes" id="UP000115049">
    <property type="component" value="Segment"/>
</dbReference>
<evidence type="ECO:0000313" key="6">
    <source>
        <dbReference type="EMBL" id="ACD35713.1"/>
    </source>
</evidence>
<evidence type="ECO:0000313" key="1">
    <source>
        <dbReference type="EMBL" id="AAR31554.1"/>
    </source>
</evidence>
<reference evidence="24 25" key="9">
    <citation type="journal article" date="2015" name="J. Virol.">
        <title>High-throughput analysis of human cytomegalovirus genome diversity highlights the widespread occurrence of gene-disrupting mutations and pervasive recombination.</title>
        <authorList>
            <person name="Sijmons S."/>
            <person name="Thys K."/>
            <person name="Mbong Ngwese M."/>
            <person name="Van Damme E."/>
            <person name="Dvorak J."/>
            <person name="Van Loock M."/>
            <person name="Li G."/>
            <person name="Tachezy R."/>
            <person name="Busson L."/>
            <person name="Aerssens J."/>
            <person name="Van Ranst M."/>
            <person name="Maes P."/>
        </authorList>
    </citation>
    <scope>NUCLEOTIDE SEQUENCE [LARGE SCALE GENOMIC DNA]</scope>
    <source>
        <strain evidence="15">BE/14/2010</strain>
        <strain evidence="14">BE/2/2010</strain>
        <strain evidence="16">BE/30/2010</strain>
        <strain evidence="17">BE/4/2010</strain>
        <strain evidence="13">BE/44/2011</strain>
    </source>
</reference>
<evidence type="ECO:0000313" key="22">
    <source>
        <dbReference type="EMBL" id="QOX59148.1"/>
    </source>
</evidence>
<reference evidence="11 26" key="7">
    <citation type="journal article" date="2010" name="J. Gen. Virol.">
        <title>Sequences of complete human cytomegalovirus genomes from infected cell cultures and clinical specimens.</title>
        <authorList>
            <person name="Cunningham C."/>
            <person name="Gatherer D."/>
            <person name="Hilfrich B."/>
            <person name="Baluchova K."/>
            <person name="Dargan D.J."/>
            <person name="Thomson M."/>
            <person name="Griffiths P.D."/>
            <person name="Wilkinson G.W."/>
            <person name="Schulz T.F."/>
            <person name="Davison A.J."/>
        </authorList>
    </citation>
    <scope>NUCLEOTIDE SEQUENCE [LARGE SCALE GENOMIC DNA]</scope>
    <source>
        <strain evidence="11">JP</strain>
    </source>
</reference>
<evidence type="ECO:0000313" key="13">
    <source>
        <dbReference type="EMBL" id="AKI21383.1"/>
    </source>
</evidence>
<evidence type="ECO:0000313" key="14">
    <source>
        <dbReference type="EMBL" id="AKI21712.1"/>
    </source>
</evidence>
<dbReference type="Proteomes" id="UP000126900">
    <property type="component" value="Segment"/>
</dbReference>
<reference evidence="12 23" key="8">
    <citation type="submission" date="2012-08" db="EMBL/GenBank/DDBJ databases">
        <title>Human cytomegalovirus RL11 gene family: variation, recombination and transcription.</title>
        <authorList>
            <person name="Davison A.J."/>
        </authorList>
    </citation>
    <scope>NUCLEOTIDE SEQUENCE [LARGE SCALE GENOMIC DNA]</scope>
    <source>
        <strain evidence="12">HAN19</strain>
    </source>
</reference>
<evidence type="ECO:0000313" key="2">
    <source>
        <dbReference type="EMBL" id="AAX18460.1"/>
    </source>
</evidence>
<dbReference type="Proteomes" id="UP000097205">
    <property type="component" value="Segment"/>
</dbReference>
<dbReference type="Proteomes" id="UP000174086">
    <property type="component" value="Segment"/>
</dbReference>
<evidence type="ECO:0000313" key="26">
    <source>
        <dbReference type="Proteomes" id="UP000135152"/>
    </source>
</evidence>
<evidence type="ECO:0000313" key="11">
    <source>
        <dbReference type="EMBL" id="ACS92213.1"/>
    </source>
</evidence>
<evidence type="ECO:0000313" key="20">
    <source>
        <dbReference type="EMBL" id="QOX59047.1"/>
    </source>
</evidence>
<dbReference type="EMBL" id="EU514914">
    <property type="protein sequence ID" value="ACD35723.1"/>
    <property type="molecule type" value="Genomic_DNA"/>
</dbReference>
<evidence type="ECO:0000313" key="24">
    <source>
        <dbReference type="Proteomes" id="UP000115049"/>
    </source>
</evidence>
<evidence type="ECO:0000313" key="7">
    <source>
        <dbReference type="EMBL" id="ACD35723.1"/>
    </source>
</evidence>
<dbReference type="EMBL" id="KP745728">
    <property type="protein sequence ID" value="AKI23548.1"/>
    <property type="molecule type" value="Genomic_DNA"/>
</dbReference>
<reference evidence="1" key="1">
    <citation type="journal article" date="2004" name="J. Gen. Virol.">
        <title>Genetic content of wild-type human cytomegalovirus.</title>
        <authorList>
            <person name="Dolan A."/>
            <person name="Cunningham C."/>
            <person name="Hector R.D."/>
            <person name="Hassan-Walker A.F."/>
            <person name="Lee L."/>
            <person name="Addison C."/>
            <person name="Dargan D.J."/>
            <person name="McGeoch D.J."/>
            <person name="Gatherer D."/>
            <person name="Emery V.C."/>
            <person name="Griffiths P.D."/>
            <person name="Sinzger C."/>
            <person name="McSharry B.P."/>
            <person name="Wilkinson G.W."/>
            <person name="Davison A.J."/>
        </authorList>
    </citation>
    <scope>NUCLEOTIDE SEQUENCE</scope>
    <source>
        <strain evidence="1">AL</strain>
    </source>
</reference>
<reference evidence="2" key="3">
    <citation type="journal article" date="2006" name="J. Infect. Dis.">
        <title>Human cytomegalovirus-encoded alpha -chemokines exhibit high sequence variability in congenitally infected newborns.</title>
        <authorList>
            <person name="Arav-Boger R."/>
            <person name="Foster C.B."/>
            <person name="Zong J.C."/>
            <person name="Pass R.F."/>
        </authorList>
    </citation>
    <scope>NUCLEOTIDE SEQUENCE</scope>
    <source>
        <strain evidence="3">A4</strain>
        <strain evidence="2">A5</strain>
        <strain evidence="4">FialaB</strain>
    </source>
</reference>
<dbReference type="SUPFAM" id="SSF54117">
    <property type="entry name" value="Interleukin 8-like chemokines"/>
    <property type="match status" value="1"/>
</dbReference>
<reference evidence="2" key="2">
    <citation type="journal article" date="2005" name="Virus Genes">
        <title>Loss of linkage disequilibrium and accelerated protein divergence in duplicated cytomegalovirus chemokine genes.</title>
        <authorList>
            <person name="Arav-Boger R."/>
            <person name="Zong J.C."/>
            <person name="Foster C.B."/>
        </authorList>
    </citation>
    <scope>NUCLEOTIDE SEQUENCE</scope>
    <source>
        <strain evidence="3">A4</strain>
        <strain evidence="2">A5</strain>
        <strain evidence="4">FialaB</strain>
    </source>
</reference>
<dbReference type="Proteomes" id="UP000116855">
    <property type="component" value="Segment"/>
</dbReference>
<dbReference type="InterPro" id="IPR036048">
    <property type="entry name" value="Interleukin_8-like_sf"/>
</dbReference>
<evidence type="ECO:0000313" key="17">
    <source>
        <dbReference type="EMBL" id="AKI23548.1"/>
    </source>
</evidence>
<evidence type="ECO:0000313" key="9">
    <source>
        <dbReference type="EMBL" id="ACD35753.1"/>
    </source>
</evidence>
<dbReference type="EMBL" id="MN929922">
    <property type="protein sequence ID" value="QOX59148.1"/>
    <property type="molecule type" value="Genomic_DNA"/>
</dbReference>
<reference evidence="1" key="6">
    <citation type="submission" date="2009-05" db="EMBL/GenBank/DDBJ databases">
        <authorList>
            <person name="Davison A.J."/>
        </authorList>
    </citation>
    <scope>NUCLEOTIDE SEQUENCE</scope>
    <source>
        <strain evidence="1">AL</strain>
    </source>
</reference>
<evidence type="ECO:0000313" key="8">
    <source>
        <dbReference type="EMBL" id="ACD35752.1"/>
    </source>
</evidence>
<evidence type="ECO:0000313" key="21">
    <source>
        <dbReference type="EMBL" id="QOX59147.1"/>
    </source>
</evidence>
<dbReference type="GO" id="GO:0005576">
    <property type="term" value="C:extracellular region"/>
    <property type="evidence" value="ECO:0007669"/>
    <property type="project" value="InterPro"/>
</dbReference>
<evidence type="ECO:0000313" key="4">
    <source>
        <dbReference type="EMBL" id="AAX18462.1"/>
    </source>
</evidence>
<organismHost>
    <name type="scientific">Homo sapiens</name>
    <name type="common">Human</name>
    <dbReference type="NCBI Taxonomy" id="9606"/>
</organismHost>
<dbReference type="EMBL" id="MN929821">
    <property type="protein sequence ID" value="QOX59047.1"/>
    <property type="molecule type" value="Genomic_DNA"/>
</dbReference>
<dbReference type="EMBL" id="KP745717">
    <property type="protein sequence ID" value="AKI21712.1"/>
    <property type="molecule type" value="Genomic_DNA"/>
</dbReference>
<evidence type="ECO:0000313" key="3">
    <source>
        <dbReference type="EMBL" id="AAX18461.1"/>
    </source>
</evidence>
<dbReference type="EMBL" id="EU514943">
    <property type="protein sequence ID" value="ACD35752.1"/>
    <property type="molecule type" value="Genomic_DNA"/>
</dbReference>
<dbReference type="EMBL" id="EU514944">
    <property type="protein sequence ID" value="ACD35753.1"/>
    <property type="molecule type" value="Genomic_DNA"/>
</dbReference>
<evidence type="ECO:0000313" key="23">
    <source>
        <dbReference type="Proteomes" id="UP000097205"/>
    </source>
</evidence>
<gene>
    <name evidence="1" type="primary">UL146</name>
</gene>
<sequence length="116" mass="13244">MRLIFGPLISILIVCYYGVESVELRCPCGSNSVNKPVSGVFLIGRDPPNPPGCNRFQYYLAPPHGKPVCLDSEHHISKWLDGQNSNSWYKVIIKNGDDNKPKVEKRTEIKKRFKWN</sequence>
<dbReference type="GO" id="GO:0008009">
    <property type="term" value="F:chemokine activity"/>
    <property type="evidence" value="ECO:0007669"/>
    <property type="project" value="InterPro"/>
</dbReference>
<dbReference type="Proteomes" id="UP000148714">
    <property type="component" value="Segment"/>
</dbReference>
<evidence type="ECO:0000313" key="5">
    <source>
        <dbReference type="EMBL" id="ABA02161.1"/>
    </source>
</evidence>
<dbReference type="EMBL" id="AY681103">
    <property type="protein sequence ID" value="AAX18461.1"/>
    <property type="molecule type" value="Genomic_DNA"/>
</dbReference>
<dbReference type="EMBL" id="MN929921">
    <property type="protein sequence ID" value="QOX59147.1"/>
    <property type="molecule type" value="Genomic_DNA"/>
</dbReference>
<name>Q6SWE2_HCMV</name>